<dbReference type="GO" id="GO:0005737">
    <property type="term" value="C:cytoplasm"/>
    <property type="evidence" value="ECO:0007669"/>
    <property type="project" value="TreeGrafter"/>
</dbReference>
<dbReference type="Gene3D" id="3.40.720.10">
    <property type="entry name" value="Alkaline Phosphatase, subunit A"/>
    <property type="match status" value="1"/>
</dbReference>
<accession>A0A8J6UK69</accession>
<reference evidence="8" key="2">
    <citation type="submission" date="2020-09" db="EMBL/GenBank/DDBJ databases">
        <authorList>
            <person name="Wu Z."/>
        </authorList>
    </citation>
    <scope>NUCLEOTIDE SEQUENCE</scope>
    <source>
        <strain evidence="8">SC17</strain>
    </source>
</reference>
<evidence type="ECO:0000313" key="9">
    <source>
        <dbReference type="Proteomes" id="UP000602057"/>
    </source>
</evidence>
<dbReference type="GO" id="GO:0004423">
    <property type="term" value="F:iduronate-2-sulfatase activity"/>
    <property type="evidence" value="ECO:0007669"/>
    <property type="project" value="InterPro"/>
</dbReference>
<evidence type="ECO:0000256" key="6">
    <source>
        <dbReference type="ARBA" id="ARBA00022837"/>
    </source>
</evidence>
<keyword evidence="3" id="KW-0479">Metal-binding</keyword>
<dbReference type="AlphaFoldDB" id="A0A8J6UK69"/>
<dbReference type="PROSITE" id="PS51257">
    <property type="entry name" value="PROKAR_LIPOPROTEIN"/>
    <property type="match status" value="1"/>
</dbReference>
<keyword evidence="4" id="KW-0732">Signal</keyword>
<evidence type="ECO:0000256" key="3">
    <source>
        <dbReference type="ARBA" id="ARBA00022723"/>
    </source>
</evidence>
<dbReference type="SUPFAM" id="SSF53649">
    <property type="entry name" value="Alkaline phosphatase-like"/>
    <property type="match status" value="1"/>
</dbReference>
<dbReference type="PANTHER" id="PTHR45953:SF1">
    <property type="entry name" value="IDURONATE 2-SULFATASE"/>
    <property type="match status" value="1"/>
</dbReference>
<comment type="cofactor">
    <cofactor evidence="1">
        <name>Ca(2+)</name>
        <dbReference type="ChEBI" id="CHEBI:29108"/>
    </cofactor>
</comment>
<comment type="similarity">
    <text evidence="2">Belongs to the sulfatase family.</text>
</comment>
<feature type="domain" description="Sulfatase N-terminal" evidence="7">
    <location>
        <begin position="28"/>
        <end position="395"/>
    </location>
</feature>
<gene>
    <name evidence="8" type="ORF">ICJ84_08345</name>
</gene>
<dbReference type="CDD" id="cd16030">
    <property type="entry name" value="iduronate-2-sulfatase"/>
    <property type="match status" value="1"/>
</dbReference>
<dbReference type="EMBL" id="JACVXC010000002">
    <property type="protein sequence ID" value="MBD0835441.1"/>
    <property type="molecule type" value="Genomic_DNA"/>
</dbReference>
<evidence type="ECO:0000256" key="2">
    <source>
        <dbReference type="ARBA" id="ARBA00008779"/>
    </source>
</evidence>
<protein>
    <submittedName>
        <fullName evidence="8">Sulfatase</fullName>
    </submittedName>
</protein>
<sequence length="489" mass="55788">MNKSNIAILVLIGILFSSCTMKKETMPPNILFIAVDDLRTELGCYGNTVIKSPNIDQLAHDGVLFSNHFVNVPTCGASRHSLLTGMRPISKDYLRNDITELTLTNKQEQDAPETFIHHLKRNGYHTVGIGKISHSADGYIYGYNEAPSTKQELPNSWDELDFDYGKWKSGWNAFFGYANGENRQSLKRQVKPYEKGVVNDTGYVDGLTTKLAISKLNQLKKSSKPFFLGIGFFRPHLPFNAPKKYWDLYDRDSIPISPNPMIPEGVNLKSLHESGELNGYKLGEEKASLNHPVSEQYARTLRHAYYACVSYIDNQIGHILKELNKLGLDKNTIVVVWGDHGWHLGDQQMWGKHTIFENALKSPLIIKVPNKYKSKSVNSIIETVDIYPGLMELCNIKLPDSLDGKSFVSILEQKNMQTDNVAYSYYRDGISLRTNRYRLTKYYRKEEPTIELYDHNSDPFESKNISNDNKEIVEKLIPILEKGNKEIFY</sequence>
<keyword evidence="6" id="KW-0106">Calcium</keyword>
<evidence type="ECO:0000256" key="4">
    <source>
        <dbReference type="ARBA" id="ARBA00022729"/>
    </source>
</evidence>
<evidence type="ECO:0000259" key="7">
    <source>
        <dbReference type="Pfam" id="PF00884"/>
    </source>
</evidence>
<evidence type="ECO:0000313" key="8">
    <source>
        <dbReference type="EMBL" id="MBD0835441.1"/>
    </source>
</evidence>
<dbReference type="GO" id="GO:0046872">
    <property type="term" value="F:metal ion binding"/>
    <property type="evidence" value="ECO:0007669"/>
    <property type="project" value="UniProtKB-KW"/>
</dbReference>
<reference evidence="8" key="1">
    <citation type="journal article" date="2013" name="Int. J. Syst. Evol. Microbiol.">
        <title>Aestuariibaculum suncheonense gen. nov., sp. nov., a marine bacterium of the family Flavobacteriaceae isolated from a tidal flat and emended descriptions of the genera Gaetbulibacter and Tamlana.</title>
        <authorList>
            <person name="Jeong S.H."/>
            <person name="Park M.S."/>
            <person name="Jin H.M."/>
            <person name="Lee K."/>
            <person name="Park W."/>
            <person name="Jeon C.O."/>
        </authorList>
    </citation>
    <scope>NUCLEOTIDE SEQUENCE</scope>
    <source>
        <strain evidence="8">SC17</strain>
    </source>
</reference>
<organism evidence="8 9">
    <name type="scientific">Aestuariibaculum suncheonense</name>
    <dbReference type="NCBI Taxonomy" id="1028745"/>
    <lineage>
        <taxon>Bacteria</taxon>
        <taxon>Pseudomonadati</taxon>
        <taxon>Bacteroidota</taxon>
        <taxon>Flavobacteriia</taxon>
        <taxon>Flavobacteriales</taxon>
        <taxon>Flavobacteriaceae</taxon>
    </lineage>
</organism>
<evidence type="ECO:0000256" key="1">
    <source>
        <dbReference type="ARBA" id="ARBA00001913"/>
    </source>
</evidence>
<dbReference type="PANTHER" id="PTHR45953">
    <property type="entry name" value="IDURONATE 2-SULFATASE"/>
    <property type="match status" value="1"/>
</dbReference>
<keyword evidence="9" id="KW-1185">Reference proteome</keyword>
<dbReference type="Pfam" id="PF00884">
    <property type="entry name" value="Sulfatase"/>
    <property type="match status" value="1"/>
</dbReference>
<dbReference type="Proteomes" id="UP000602057">
    <property type="component" value="Unassembled WGS sequence"/>
</dbReference>
<keyword evidence="5" id="KW-0378">Hydrolase</keyword>
<name>A0A8J6UK69_9FLAO</name>
<dbReference type="InterPro" id="IPR035874">
    <property type="entry name" value="IDS"/>
</dbReference>
<dbReference type="InterPro" id="IPR017850">
    <property type="entry name" value="Alkaline_phosphatase_core_sf"/>
</dbReference>
<proteinExistence type="inferred from homology"/>
<evidence type="ECO:0000256" key="5">
    <source>
        <dbReference type="ARBA" id="ARBA00022801"/>
    </source>
</evidence>
<dbReference type="InterPro" id="IPR000917">
    <property type="entry name" value="Sulfatase_N"/>
</dbReference>
<comment type="caution">
    <text evidence="8">The sequence shown here is derived from an EMBL/GenBank/DDBJ whole genome shotgun (WGS) entry which is preliminary data.</text>
</comment>